<reference evidence="3 4" key="1">
    <citation type="submission" date="2024-10" db="EMBL/GenBank/DDBJ databases">
        <authorList>
            <person name="Wannawong T."/>
            <person name="Kuncharoen N."/>
            <person name="Mhuantong W."/>
        </authorList>
    </citation>
    <scope>NUCLEOTIDE SEQUENCE [LARGE SCALE GENOMIC DNA]</scope>
    <source>
        <strain evidence="3 4">CALK1-4</strain>
    </source>
</reference>
<accession>A0ABW7RXY6</accession>
<dbReference type="InterPro" id="IPR015943">
    <property type="entry name" value="WD40/YVTN_repeat-like_dom_sf"/>
</dbReference>
<sequence length="390" mass="40119">MNRRSLAGRLAALAAVTATLAGCASDDGAASPVSAPPGTTAQRTPDSGGTSARTPRGTLLVTDFGSDTVTFIDPAGRGEAADLGSVRVGTAPYGIALGEDGTAWVATAEGVAAVDTRTRERTALIPYRTDTGPVTTGEYRGGGMGIALSPDGSRVYVGVNVPGGKGTLEVVDTVRREVTRVVPVGRRPFDVDVSRDGRRVYATNHDSFDVSVVDTGDWTARRIEVAPYGTEGGLGSWLKPHYTAVRPSDGALLLPFEGERLAVVDPGTGRVRIEEMTANTHQHGVTAGSDGTLYVVGTGPIDPSEDDGPSLTVRSPDGDERVVPLDGPHETVALSADGRTAYVSGGFTRDGYWNGLSVVDVATGRVTRLPVGERPLAVAVLGGGRATGAG</sequence>
<dbReference type="SUPFAM" id="SSF50974">
    <property type="entry name" value="Nitrous oxide reductase, N-terminal domain"/>
    <property type="match status" value="1"/>
</dbReference>
<proteinExistence type="predicted"/>
<evidence type="ECO:0000313" key="4">
    <source>
        <dbReference type="Proteomes" id="UP001610810"/>
    </source>
</evidence>
<dbReference type="Gene3D" id="2.130.10.10">
    <property type="entry name" value="YVTN repeat-like/Quinoprotein amine dehydrogenase"/>
    <property type="match status" value="2"/>
</dbReference>
<evidence type="ECO:0000256" key="2">
    <source>
        <dbReference type="SAM" id="SignalP"/>
    </source>
</evidence>
<keyword evidence="2" id="KW-0732">Signal</keyword>
<evidence type="ECO:0000256" key="1">
    <source>
        <dbReference type="SAM" id="MobiDB-lite"/>
    </source>
</evidence>
<dbReference type="PANTHER" id="PTHR47197:SF3">
    <property type="entry name" value="DIHYDRO-HEME D1 DEHYDROGENASE"/>
    <property type="match status" value="1"/>
</dbReference>
<feature type="region of interest" description="Disordered" evidence="1">
    <location>
        <begin position="25"/>
        <end position="58"/>
    </location>
</feature>
<keyword evidence="4" id="KW-1185">Reference proteome</keyword>
<dbReference type="Proteomes" id="UP001610810">
    <property type="component" value="Unassembled WGS sequence"/>
</dbReference>
<evidence type="ECO:0008006" key="5">
    <source>
        <dbReference type="Google" id="ProtNLM"/>
    </source>
</evidence>
<dbReference type="InterPro" id="IPR011045">
    <property type="entry name" value="N2O_reductase_N"/>
</dbReference>
<dbReference type="RefSeq" id="WP_398351247.1">
    <property type="nucleotide sequence ID" value="NZ_JBIQWK010000003.1"/>
</dbReference>
<organism evidence="3 4">
    <name type="scientific">Streptomyces tendae</name>
    <dbReference type="NCBI Taxonomy" id="1932"/>
    <lineage>
        <taxon>Bacteria</taxon>
        <taxon>Bacillati</taxon>
        <taxon>Actinomycetota</taxon>
        <taxon>Actinomycetes</taxon>
        <taxon>Kitasatosporales</taxon>
        <taxon>Streptomycetaceae</taxon>
        <taxon>Streptomyces</taxon>
    </lineage>
</organism>
<dbReference type="InterPro" id="IPR051200">
    <property type="entry name" value="Host-pathogen_enzymatic-act"/>
</dbReference>
<feature type="chain" id="PRO_5047345874" description="YncE family protein" evidence="2">
    <location>
        <begin position="22"/>
        <end position="390"/>
    </location>
</feature>
<comment type="caution">
    <text evidence="3">The sequence shown here is derived from an EMBL/GenBank/DDBJ whole genome shotgun (WGS) entry which is preliminary data.</text>
</comment>
<evidence type="ECO:0000313" key="3">
    <source>
        <dbReference type="EMBL" id="MFI0572456.1"/>
    </source>
</evidence>
<feature type="signal peptide" evidence="2">
    <location>
        <begin position="1"/>
        <end position="21"/>
    </location>
</feature>
<protein>
    <recommendedName>
        <fullName evidence="5">YncE family protein</fullName>
    </recommendedName>
</protein>
<dbReference type="EMBL" id="JBIQWK010000003">
    <property type="protein sequence ID" value="MFI0572456.1"/>
    <property type="molecule type" value="Genomic_DNA"/>
</dbReference>
<name>A0ABW7RXY6_STRTE</name>
<dbReference type="PROSITE" id="PS51257">
    <property type="entry name" value="PROKAR_LIPOPROTEIN"/>
    <property type="match status" value="1"/>
</dbReference>
<dbReference type="PANTHER" id="PTHR47197">
    <property type="entry name" value="PROTEIN NIRF"/>
    <property type="match status" value="1"/>
</dbReference>
<gene>
    <name evidence="3" type="ORF">ACH3YB_12535</name>
</gene>
<feature type="compositionally biased region" description="Polar residues" evidence="1">
    <location>
        <begin position="37"/>
        <end position="53"/>
    </location>
</feature>